<dbReference type="Pfam" id="PF07907">
    <property type="entry name" value="YibE_F"/>
    <property type="match status" value="1"/>
</dbReference>
<keyword evidence="1" id="KW-1133">Transmembrane helix</keyword>
<feature type="transmembrane region" description="Helical" evidence="1">
    <location>
        <begin position="236"/>
        <end position="254"/>
    </location>
</feature>
<keyword evidence="1" id="KW-0812">Transmembrane</keyword>
<name>A0A0G0JW10_9BACT</name>
<feature type="transmembrane region" description="Helical" evidence="1">
    <location>
        <begin position="334"/>
        <end position="355"/>
    </location>
</feature>
<dbReference type="AlphaFoldDB" id="A0A0G0JW10"/>
<keyword evidence="1" id="KW-0472">Membrane</keyword>
<dbReference type="PANTHER" id="PTHR41771">
    <property type="entry name" value="MEMBRANE PROTEIN-RELATED"/>
    <property type="match status" value="1"/>
</dbReference>
<dbReference type="EMBL" id="LBUT01000001">
    <property type="protein sequence ID" value="KKQ71673.1"/>
    <property type="molecule type" value="Genomic_DNA"/>
</dbReference>
<accession>A0A0G0JW10</accession>
<evidence type="ECO:0000313" key="3">
    <source>
        <dbReference type="Proteomes" id="UP000034406"/>
    </source>
</evidence>
<feature type="transmembrane region" description="Helical" evidence="1">
    <location>
        <begin position="165"/>
        <end position="184"/>
    </location>
</feature>
<dbReference type="PANTHER" id="PTHR41771:SF1">
    <property type="entry name" value="MEMBRANE PROTEIN"/>
    <property type="match status" value="1"/>
</dbReference>
<evidence type="ECO:0000313" key="2">
    <source>
        <dbReference type="EMBL" id="KKQ71673.1"/>
    </source>
</evidence>
<sequence length="361" mass="39893">MPINKFNFLFLLTLFLPFTIFPRQINAIEDNTQSVEATVVKIEEEYQIEVMGRNQLYQKLELELSTQDNKKIIIENGNQPLANLVKYSVNDRVLLNLATSPDGKSEYVIIDFIRKDSLILLSAIFIFLLIVVAKWKGFFSILGMVFTFIVVFLFILPRISAGDNPVFIAIFGSLIIIPVSFYLAHGFNKKTTLAIIGSTITLIITVILGSIFIKLSYLTGLSSEEAGMLSLAKDSLNMKGILLAGIVVGALGVLDDITISQSAIVDELATTAKLTKPKDLYSRSMVIGKDHITSMVNTLVLAYAGASLPLLLIFINNPHPFGQIINYEMIAEEIVRTLIGSIGLILAVPVTTFIASHQYRK</sequence>
<comment type="caution">
    <text evidence="2">The sequence shown here is derived from an EMBL/GenBank/DDBJ whole genome shotgun (WGS) entry which is preliminary data.</text>
</comment>
<proteinExistence type="predicted"/>
<feature type="transmembrane region" description="Helical" evidence="1">
    <location>
        <begin position="292"/>
        <end position="314"/>
    </location>
</feature>
<feature type="transmembrane region" description="Helical" evidence="1">
    <location>
        <begin position="191"/>
        <end position="216"/>
    </location>
</feature>
<feature type="transmembrane region" description="Helical" evidence="1">
    <location>
        <begin position="117"/>
        <end position="133"/>
    </location>
</feature>
<protein>
    <recommendedName>
        <fullName evidence="4">YibE/F family protein</fullName>
    </recommendedName>
</protein>
<organism evidence="2 3">
    <name type="scientific">Candidatus Shapirobacteria bacterium GW2011_GWE2_38_30</name>
    <dbReference type="NCBI Taxonomy" id="1618490"/>
    <lineage>
        <taxon>Bacteria</taxon>
        <taxon>Candidatus Shapironibacteriota</taxon>
    </lineage>
</organism>
<dbReference type="InterPro" id="IPR012507">
    <property type="entry name" value="YibE_F"/>
</dbReference>
<feature type="transmembrane region" description="Helical" evidence="1">
    <location>
        <begin position="138"/>
        <end position="159"/>
    </location>
</feature>
<evidence type="ECO:0008006" key="4">
    <source>
        <dbReference type="Google" id="ProtNLM"/>
    </source>
</evidence>
<gene>
    <name evidence="2" type="ORF">US90_C0001G0003</name>
</gene>
<dbReference type="STRING" id="1618490.US90_C0001G0003"/>
<dbReference type="PATRIC" id="fig|1618490.4.peg.3"/>
<reference evidence="2 3" key="1">
    <citation type="journal article" date="2015" name="Nature">
        <title>rRNA introns, odd ribosomes, and small enigmatic genomes across a large radiation of phyla.</title>
        <authorList>
            <person name="Brown C.T."/>
            <person name="Hug L.A."/>
            <person name="Thomas B.C."/>
            <person name="Sharon I."/>
            <person name="Castelle C.J."/>
            <person name="Singh A."/>
            <person name="Wilkins M.J."/>
            <person name="Williams K.H."/>
            <person name="Banfield J.F."/>
        </authorList>
    </citation>
    <scope>NUCLEOTIDE SEQUENCE [LARGE SCALE GENOMIC DNA]</scope>
</reference>
<evidence type="ECO:0000256" key="1">
    <source>
        <dbReference type="SAM" id="Phobius"/>
    </source>
</evidence>
<dbReference type="Proteomes" id="UP000034406">
    <property type="component" value="Unassembled WGS sequence"/>
</dbReference>